<dbReference type="InterPro" id="IPR053137">
    <property type="entry name" value="NLR-like"/>
</dbReference>
<gene>
    <name evidence="1" type="ORF">BJY01DRAFT_251562</name>
</gene>
<dbReference type="InterPro" id="IPR035994">
    <property type="entry name" value="Nucleoside_phosphorylase_sf"/>
</dbReference>
<dbReference type="SUPFAM" id="SSF53167">
    <property type="entry name" value="Purine and uridine phosphorylases"/>
    <property type="match status" value="1"/>
</dbReference>
<dbReference type="Gene3D" id="3.40.50.1580">
    <property type="entry name" value="Nucleoside phosphorylase domain"/>
    <property type="match status" value="1"/>
</dbReference>
<dbReference type="PANTHER" id="PTHR46082">
    <property type="entry name" value="ATP/GTP-BINDING PROTEIN-RELATED"/>
    <property type="match status" value="1"/>
</dbReference>
<reference evidence="1 2" key="1">
    <citation type="submission" date="2024-07" db="EMBL/GenBank/DDBJ databases">
        <title>Section-level genome sequencing and comparative genomics of Aspergillus sections Usti and Cavernicolus.</title>
        <authorList>
            <consortium name="Lawrence Berkeley National Laboratory"/>
            <person name="Nybo J.L."/>
            <person name="Vesth T.C."/>
            <person name="Theobald S."/>
            <person name="Frisvad J.C."/>
            <person name="Larsen T.O."/>
            <person name="Kjaerboelling I."/>
            <person name="Rothschild-Mancinelli K."/>
            <person name="Lyhne E.K."/>
            <person name="Kogle M.E."/>
            <person name="Barry K."/>
            <person name="Clum A."/>
            <person name="Na H."/>
            <person name="Ledsgaard L."/>
            <person name="Lin J."/>
            <person name="Lipzen A."/>
            <person name="Kuo A."/>
            <person name="Riley R."/>
            <person name="Mondo S."/>
            <person name="Labutti K."/>
            <person name="Haridas S."/>
            <person name="Pangalinan J."/>
            <person name="Salamov A.A."/>
            <person name="Simmons B.A."/>
            <person name="Magnuson J.K."/>
            <person name="Chen J."/>
            <person name="Drula E."/>
            <person name="Henrissat B."/>
            <person name="Wiebenga A."/>
            <person name="Lubbers R.J."/>
            <person name="Gomes A.C."/>
            <person name="Makela M.R."/>
            <person name="Stajich J."/>
            <person name="Grigoriev I.V."/>
            <person name="Mortensen U.H."/>
            <person name="De Vries R.P."/>
            <person name="Baker S.E."/>
            <person name="Andersen M.R."/>
        </authorList>
    </citation>
    <scope>NUCLEOTIDE SEQUENCE [LARGE SCALE GENOMIC DNA]</scope>
    <source>
        <strain evidence="1 2">CBS 123904</strain>
    </source>
</reference>
<accession>A0ABR4JB11</accession>
<evidence type="ECO:0000313" key="1">
    <source>
        <dbReference type="EMBL" id="KAL2837241.1"/>
    </source>
</evidence>
<evidence type="ECO:0000313" key="2">
    <source>
        <dbReference type="Proteomes" id="UP001610446"/>
    </source>
</evidence>
<dbReference type="PANTHER" id="PTHR46082:SF11">
    <property type="entry name" value="AAA+ ATPASE DOMAIN-CONTAINING PROTEIN-RELATED"/>
    <property type="match status" value="1"/>
</dbReference>
<keyword evidence="2" id="KW-1185">Reference proteome</keyword>
<sequence length="375" mass="40115">MASPTTLTRDHYTIALICPLPVEQAPVEALLDQIHADIPTTTQDKNIYTFGRMHSHNIVIASLPRTGNTSAAAVATQALNDFPHLRFSLLIGIGGGVPHLNLPHGADIDIRLGDVVVSKPERVFGGVVQFRQGKVIAGGRFERTGYLRAPPDVLLAAVARLEARHRRVDSAVPRFMDEILSKYPKMRAGGYVYQGAENDRLFRAESAHVEGCRGADCEGYDDAAVISRADRASSGPVIHYGTIGSSDVVVKDGVLRDAVRDELGAICVEMEAAGLIDSFPGLVIRGICDYADSHKNDRWQPYAAAAAAAYAKELLSHVPTLSNPDSDLAHRGQTVLRVGNAGNFVNGNVAGDVVAGDKIAGDKIGVVNAWEGWRG</sequence>
<proteinExistence type="predicted"/>
<dbReference type="EMBL" id="JBFXLU010000164">
    <property type="protein sequence ID" value="KAL2837241.1"/>
    <property type="molecule type" value="Genomic_DNA"/>
</dbReference>
<dbReference type="Proteomes" id="UP001610446">
    <property type="component" value="Unassembled WGS sequence"/>
</dbReference>
<comment type="caution">
    <text evidence="1">The sequence shown here is derived from an EMBL/GenBank/DDBJ whole genome shotgun (WGS) entry which is preliminary data.</text>
</comment>
<name>A0ABR4JB11_9EURO</name>
<protein>
    <submittedName>
        <fullName evidence="1">Purine and uridine phosphorylase</fullName>
    </submittedName>
</protein>
<organism evidence="1 2">
    <name type="scientific">Aspergillus pseudoustus</name>
    <dbReference type="NCBI Taxonomy" id="1810923"/>
    <lineage>
        <taxon>Eukaryota</taxon>
        <taxon>Fungi</taxon>
        <taxon>Dikarya</taxon>
        <taxon>Ascomycota</taxon>
        <taxon>Pezizomycotina</taxon>
        <taxon>Eurotiomycetes</taxon>
        <taxon>Eurotiomycetidae</taxon>
        <taxon>Eurotiales</taxon>
        <taxon>Aspergillaceae</taxon>
        <taxon>Aspergillus</taxon>
        <taxon>Aspergillus subgen. Nidulantes</taxon>
    </lineage>
</organism>